<dbReference type="AlphaFoldDB" id="C4XM32"/>
<accession>C4XM32</accession>
<sequence>MSCSLWECTILAQYVNKKFNLKVIFGYYKSLSREHFFEKKISTIHPMVAVKSGSEARIST</sequence>
<proteinExistence type="predicted"/>
<name>C4XM32_SOLM1</name>
<keyword evidence="2" id="KW-1185">Reference proteome</keyword>
<dbReference type="STRING" id="573370.DMR_36690"/>
<evidence type="ECO:0000313" key="2">
    <source>
        <dbReference type="Proteomes" id="UP000009071"/>
    </source>
</evidence>
<dbReference type="EMBL" id="AP010904">
    <property type="protein sequence ID" value="BAH77160.1"/>
    <property type="molecule type" value="Genomic_DNA"/>
</dbReference>
<dbReference type="HOGENOM" id="CLU_2933865_0_0_7"/>
<dbReference type="KEGG" id="dma:DMR_36690"/>
<dbReference type="Proteomes" id="UP000009071">
    <property type="component" value="Chromosome"/>
</dbReference>
<reference evidence="1 2" key="1">
    <citation type="journal article" date="2009" name="Genome Res.">
        <title>Whole genome sequence of Desulfovibrio magneticus strain RS-1 revealed common gene clusters in magnetotactic bacteria.</title>
        <authorList>
            <person name="Nakazawa H."/>
            <person name="Arakaki A."/>
            <person name="Narita-Yamada S."/>
            <person name="Yashiro I."/>
            <person name="Jinno K."/>
            <person name="Aoki N."/>
            <person name="Tsuruyama A."/>
            <person name="Okamura Y."/>
            <person name="Tanikawa S."/>
            <person name="Fujita N."/>
            <person name="Takeyama H."/>
            <person name="Matsunaga T."/>
        </authorList>
    </citation>
    <scope>NUCLEOTIDE SEQUENCE [LARGE SCALE GENOMIC DNA]</scope>
    <source>
        <strain evidence="2">ATCC 700980 / DSM 13731 / RS-1</strain>
    </source>
</reference>
<gene>
    <name evidence="1" type="ordered locus">DMR_36690</name>
</gene>
<organism evidence="1 2">
    <name type="scientific">Solidesulfovibrio magneticus (strain ATCC 700980 / DSM 13731 / RS-1)</name>
    <name type="common">Desulfovibrio magneticus</name>
    <dbReference type="NCBI Taxonomy" id="573370"/>
    <lineage>
        <taxon>Bacteria</taxon>
        <taxon>Pseudomonadati</taxon>
        <taxon>Thermodesulfobacteriota</taxon>
        <taxon>Desulfovibrionia</taxon>
        <taxon>Desulfovibrionales</taxon>
        <taxon>Desulfovibrionaceae</taxon>
        <taxon>Solidesulfovibrio</taxon>
    </lineage>
</organism>
<protein>
    <submittedName>
        <fullName evidence="1">Uncharacterized protein</fullName>
    </submittedName>
</protein>
<evidence type="ECO:0000313" key="1">
    <source>
        <dbReference type="EMBL" id="BAH77160.1"/>
    </source>
</evidence>